<evidence type="ECO:0000313" key="2">
    <source>
        <dbReference type="Proteomes" id="UP000033736"/>
    </source>
</evidence>
<comment type="caution">
    <text evidence="1">The sequence shown here is derived from an EMBL/GenBank/DDBJ whole genome shotgun (WGS) entry which is preliminary data.</text>
</comment>
<dbReference type="Proteomes" id="UP000033736">
    <property type="component" value="Unassembled WGS sequence"/>
</dbReference>
<proteinExistence type="predicted"/>
<name>A0A0F3RIY8_9RICK</name>
<accession>A0A0F3RIY8</accession>
<dbReference type="AlphaFoldDB" id="A0A0F3RIY8"/>
<evidence type="ECO:0000313" key="1">
    <source>
        <dbReference type="EMBL" id="KJW05134.1"/>
    </source>
</evidence>
<keyword evidence="2" id="KW-1185">Reference proteome</keyword>
<reference evidence="1 2" key="1">
    <citation type="submission" date="2015-01" db="EMBL/GenBank/DDBJ databases">
        <title>Genome Sequencing of Rickettsiales /home/snadendla/prok_pipe/test/illegal_ec_num.txt.</title>
        <authorList>
            <person name="Daugherty S.C."/>
            <person name="Su Q."/>
            <person name="Abolude K."/>
            <person name="Beier-Sexton M."/>
            <person name="Carlyon J.A."/>
            <person name="Carter R."/>
            <person name="Day N.P."/>
            <person name="Dumler S.J."/>
            <person name="Dyachenko V."/>
            <person name="Godinez A."/>
            <person name="Kurtti T.J."/>
            <person name="Lichay M."/>
            <person name="Mullins K.E."/>
            <person name="Ott S."/>
            <person name="Pappas-Brown V."/>
            <person name="Paris D.H."/>
            <person name="Patel P."/>
            <person name="Richards A.L."/>
            <person name="Sadzewicz L."/>
            <person name="Sears K."/>
            <person name="Seidman D."/>
            <person name="Sengamalay N."/>
            <person name="Stenos J."/>
            <person name="Tallon L.J."/>
            <person name="Vincent G."/>
            <person name="Fraser C.M."/>
            <person name="Munderloh U."/>
            <person name="Dunning-Hotopp J.C."/>
        </authorList>
    </citation>
    <scope>NUCLEOTIDE SEQUENCE [LARGE SCALE GENOMIC DNA]</scope>
    <source>
        <strain evidence="1 2">T170-B</strain>
    </source>
</reference>
<gene>
    <name evidence="1" type="ORF">RAT170B_0837</name>
</gene>
<dbReference type="PATRIC" id="fig|1268837.3.peg.965"/>
<sequence>MELILGPHSSVKVTDLNHKVFINNTNRDKIIILSGEHIAFDDNPYA</sequence>
<dbReference type="EMBL" id="LAOQ01000002">
    <property type="protein sequence ID" value="KJW05134.1"/>
    <property type="molecule type" value="Genomic_DNA"/>
</dbReference>
<organism evidence="1 2">
    <name type="scientific">Rickettsia argasii T170-B</name>
    <dbReference type="NCBI Taxonomy" id="1268837"/>
    <lineage>
        <taxon>Bacteria</taxon>
        <taxon>Pseudomonadati</taxon>
        <taxon>Pseudomonadota</taxon>
        <taxon>Alphaproteobacteria</taxon>
        <taxon>Rickettsiales</taxon>
        <taxon>Rickettsiaceae</taxon>
        <taxon>Rickettsieae</taxon>
        <taxon>Rickettsia</taxon>
        <taxon>spotted fever group</taxon>
    </lineage>
</organism>
<protein>
    <submittedName>
        <fullName evidence="1">Uncharacterized protein</fullName>
    </submittedName>
</protein>
<dbReference type="RefSeq" id="WP_261368683.1">
    <property type="nucleotide sequence ID" value="NZ_LAOQ01000002.1"/>
</dbReference>